<dbReference type="AlphaFoldDB" id="A0AAN8I3Z1"/>
<dbReference type="GO" id="GO:0007265">
    <property type="term" value="P:Ras protein signal transduction"/>
    <property type="evidence" value="ECO:0007669"/>
    <property type="project" value="TreeGrafter"/>
</dbReference>
<evidence type="ECO:0000259" key="7">
    <source>
        <dbReference type="PROSITE" id="PS50271"/>
    </source>
</evidence>
<evidence type="ECO:0000256" key="3">
    <source>
        <dbReference type="ARBA" id="ARBA00022833"/>
    </source>
</evidence>
<evidence type="ECO:0000256" key="1">
    <source>
        <dbReference type="ARBA" id="ARBA00022723"/>
    </source>
</evidence>
<dbReference type="InterPro" id="IPR011422">
    <property type="entry name" value="BRAP2/ETP1_RRM"/>
</dbReference>
<dbReference type="CDD" id="cd12717">
    <property type="entry name" value="RRM_ETP1"/>
    <property type="match status" value="1"/>
</dbReference>
<dbReference type="SUPFAM" id="SSF57850">
    <property type="entry name" value="RING/U-box"/>
    <property type="match status" value="2"/>
</dbReference>
<dbReference type="InterPro" id="IPR001607">
    <property type="entry name" value="Znf_UBP"/>
</dbReference>
<evidence type="ECO:0000256" key="5">
    <source>
        <dbReference type="SAM" id="MobiDB-lite"/>
    </source>
</evidence>
<feature type="compositionally biased region" description="Low complexity" evidence="5">
    <location>
        <begin position="153"/>
        <end position="165"/>
    </location>
</feature>
<reference evidence="8 9" key="1">
    <citation type="submission" date="2022-12" db="EMBL/GenBank/DDBJ databases">
        <title>Genomic features and morphological characterization of a novel Knufia sp. strain isolated from spacecraft assembly facility.</title>
        <authorList>
            <person name="Teixeira M."/>
            <person name="Chander A.M."/>
            <person name="Stajich J.E."/>
            <person name="Venkateswaran K."/>
        </authorList>
    </citation>
    <scope>NUCLEOTIDE SEQUENCE [LARGE SCALE GENOMIC DNA]</scope>
    <source>
        <strain evidence="8 9">FJI-L2-BK-P2</strain>
    </source>
</reference>
<evidence type="ECO:0000256" key="2">
    <source>
        <dbReference type="ARBA" id="ARBA00022771"/>
    </source>
</evidence>
<dbReference type="EMBL" id="JAKLMC020000023">
    <property type="protein sequence ID" value="KAK5950899.1"/>
    <property type="molecule type" value="Genomic_DNA"/>
</dbReference>
<proteinExistence type="predicted"/>
<dbReference type="Gene3D" id="3.30.40.10">
    <property type="entry name" value="Zinc/RING finger domain, C3HC4 (zinc finger)"/>
    <property type="match status" value="2"/>
</dbReference>
<feature type="region of interest" description="Disordered" evidence="5">
    <location>
        <begin position="144"/>
        <end position="168"/>
    </location>
</feature>
<dbReference type="PROSITE" id="PS50089">
    <property type="entry name" value="ZF_RING_2"/>
    <property type="match status" value="1"/>
</dbReference>
<evidence type="ECO:0000256" key="4">
    <source>
        <dbReference type="PROSITE-ProRule" id="PRU00502"/>
    </source>
</evidence>
<keyword evidence="3" id="KW-0862">Zinc</keyword>
<dbReference type="PANTHER" id="PTHR24007:SF7">
    <property type="entry name" value="BRCA1-ASSOCIATED PROTEIN"/>
    <property type="match status" value="1"/>
</dbReference>
<dbReference type="InterPro" id="IPR001841">
    <property type="entry name" value="Znf_RING"/>
</dbReference>
<accession>A0AAN8I3Z1</accession>
<feature type="compositionally biased region" description="Basic residues" evidence="5">
    <location>
        <begin position="859"/>
        <end position="870"/>
    </location>
</feature>
<keyword evidence="2 4" id="KW-0863">Zinc-finger</keyword>
<sequence length="870" mass="97132">MPEYFYHIGIELFDNRSSSPVDLSQAFHALSPFLSRQPRAARDHKYDSMKPSHTSRPSLSTRSSNRTIPSSTTDGRIDHVKVDVVDGDDITAGIGTKLASAQTRAAFSTTEELEAGELGIVHLYRDADETPGLYQNGDRIPSSHFWDGSASARAPPSRNRSTNPPRNDDCTMVSILAVPSYMTPKDFLAYIGQDTRDAVSHIRMIRTSRLNRYMVLMQFKDGRFARQWQYDWNGKVFNSMEPETCHVVFVKSVEVLQNQDPQPEINGSDHTAVASNVSNGRSSAPLNKPAPPPTPALVELPTCPVCLERMDESTGLLTVLCQHVFHCSCFEKWSGGGCPVCRYSNDDFSTTTPRPNTKKKFDPSKGEFEVEDYDDLECGECRINESLWQCLICGYVGCGRYAGKHAYRHYERTGHMFALDLEEKHVWDYGHDCYVHRIIANGSASNGEKLVELPGRRTQGQVTALQDDDQDLDVAKRENLALEYTQLLTSQLESQRIYFEEIVTRAVDKAAEASKRAEKAIEDATTAINRLDNIMAENDVLKEKHEQQSKAASRAEAKSQKLEEQRKELQKEHRETKALLDSIYKSSKANEEKASAERNKLFKQQADKIKSLEEDNATKGYFLESLQEQLGSLRAQLAGRQQLQQLVQNGEITQEELEGATISMGPAAKKSAARLKSDVTKHIRGSQPPPMPRKDPTDDEIKQSIENTKTIGSLGALLMNEIGSPDWVYMDDVTEGDIIRCMTAQNLVVKNKRGNFELNGQVRQGDIIEALLQADLIQRNRLVVASQLFAEKGDEGLALFLKWASGKGYQLVEDMMEADAEKVLVDAGIFEKKEEEGLYDSDKAIGDNGAGGGGGGEKSKKKRKKNKKKK</sequence>
<dbReference type="PROSITE" id="PS50271">
    <property type="entry name" value="ZF_UBP"/>
    <property type="match status" value="1"/>
</dbReference>
<feature type="region of interest" description="Disordered" evidence="5">
    <location>
        <begin position="679"/>
        <end position="698"/>
    </location>
</feature>
<dbReference type="Pfam" id="PF07576">
    <property type="entry name" value="BRAP2"/>
    <property type="match status" value="1"/>
</dbReference>
<dbReference type="CDD" id="cd16457">
    <property type="entry name" value="RING-H2_BRAP2"/>
    <property type="match status" value="1"/>
</dbReference>
<evidence type="ECO:0000313" key="9">
    <source>
        <dbReference type="Proteomes" id="UP001316803"/>
    </source>
</evidence>
<dbReference type="InterPro" id="IPR047243">
    <property type="entry name" value="RING-H2_BRAP2"/>
</dbReference>
<feature type="region of interest" description="Disordered" evidence="5">
    <location>
        <begin position="542"/>
        <end position="575"/>
    </location>
</feature>
<keyword evidence="1" id="KW-0479">Metal-binding</keyword>
<evidence type="ECO:0000259" key="6">
    <source>
        <dbReference type="PROSITE" id="PS50089"/>
    </source>
</evidence>
<dbReference type="GO" id="GO:0005737">
    <property type="term" value="C:cytoplasm"/>
    <property type="evidence" value="ECO:0007669"/>
    <property type="project" value="TreeGrafter"/>
</dbReference>
<gene>
    <name evidence="8" type="ORF">OHC33_007970</name>
</gene>
<dbReference type="GO" id="GO:0061630">
    <property type="term" value="F:ubiquitin protein ligase activity"/>
    <property type="evidence" value="ECO:0007669"/>
    <property type="project" value="TreeGrafter"/>
</dbReference>
<feature type="domain" description="RING-type" evidence="6">
    <location>
        <begin position="303"/>
        <end position="342"/>
    </location>
</feature>
<dbReference type="PANTHER" id="PTHR24007">
    <property type="entry name" value="BRCA1-ASSOCIATED PROTEIN"/>
    <property type="match status" value="1"/>
</dbReference>
<dbReference type="GO" id="GO:0008270">
    <property type="term" value="F:zinc ion binding"/>
    <property type="evidence" value="ECO:0007669"/>
    <property type="project" value="UniProtKB-KW"/>
</dbReference>
<feature type="region of interest" description="Disordered" evidence="5">
    <location>
        <begin position="40"/>
        <end position="75"/>
    </location>
</feature>
<dbReference type="SMART" id="SM00290">
    <property type="entry name" value="ZnF_UBP"/>
    <property type="match status" value="1"/>
</dbReference>
<dbReference type="InterPro" id="IPR034931">
    <property type="entry name" value="ETP1_RRM"/>
</dbReference>
<feature type="compositionally biased region" description="Polar residues" evidence="5">
    <location>
        <begin position="51"/>
        <end position="74"/>
    </location>
</feature>
<protein>
    <submittedName>
        <fullName evidence="8">Uncharacterized protein</fullName>
    </submittedName>
</protein>
<organism evidence="8 9">
    <name type="scientific">Knufia fluminis</name>
    <dbReference type="NCBI Taxonomy" id="191047"/>
    <lineage>
        <taxon>Eukaryota</taxon>
        <taxon>Fungi</taxon>
        <taxon>Dikarya</taxon>
        <taxon>Ascomycota</taxon>
        <taxon>Pezizomycotina</taxon>
        <taxon>Eurotiomycetes</taxon>
        <taxon>Chaetothyriomycetidae</taxon>
        <taxon>Chaetothyriales</taxon>
        <taxon>Trichomeriaceae</taxon>
        <taxon>Knufia</taxon>
    </lineage>
</organism>
<dbReference type="GO" id="GO:0016567">
    <property type="term" value="P:protein ubiquitination"/>
    <property type="evidence" value="ECO:0007669"/>
    <property type="project" value="TreeGrafter"/>
</dbReference>
<dbReference type="InterPro" id="IPR013083">
    <property type="entry name" value="Znf_RING/FYVE/PHD"/>
</dbReference>
<feature type="region of interest" description="Disordered" evidence="5">
    <location>
        <begin position="840"/>
        <end position="870"/>
    </location>
</feature>
<name>A0AAN8I3Z1_9EURO</name>
<evidence type="ECO:0000313" key="8">
    <source>
        <dbReference type="EMBL" id="KAK5950899.1"/>
    </source>
</evidence>
<dbReference type="SMART" id="SM00184">
    <property type="entry name" value="RING"/>
    <property type="match status" value="1"/>
</dbReference>
<comment type="caution">
    <text evidence="8">The sequence shown here is derived from an EMBL/GenBank/DDBJ whole genome shotgun (WGS) entry which is preliminary data.</text>
</comment>
<feature type="domain" description="UBP-type" evidence="7">
    <location>
        <begin position="339"/>
        <end position="455"/>
    </location>
</feature>
<keyword evidence="9" id="KW-1185">Reference proteome</keyword>
<dbReference type="Pfam" id="PF02148">
    <property type="entry name" value="zf-UBP"/>
    <property type="match status" value="1"/>
</dbReference>
<feature type="compositionally biased region" description="Basic and acidic residues" evidence="5">
    <location>
        <begin position="40"/>
        <end position="50"/>
    </location>
</feature>
<dbReference type="Pfam" id="PF13639">
    <property type="entry name" value="zf-RING_2"/>
    <property type="match status" value="1"/>
</dbReference>
<dbReference type="Proteomes" id="UP001316803">
    <property type="component" value="Unassembled WGS sequence"/>
</dbReference>